<feature type="compositionally biased region" description="Basic and acidic residues" evidence="1">
    <location>
        <begin position="333"/>
        <end position="342"/>
    </location>
</feature>
<dbReference type="RefSeq" id="XP_033649923.1">
    <property type="nucleotide sequence ID" value="XM_033802819.1"/>
</dbReference>
<dbReference type="PANTHER" id="PTHR42081">
    <property type="entry name" value="ZINC FINGER PROTEIN DHHC DOMAIN CONTAINING PROTEIN"/>
    <property type="match status" value="1"/>
</dbReference>
<organism evidence="3 4">
    <name type="scientific">Westerdykella ornata</name>
    <dbReference type="NCBI Taxonomy" id="318751"/>
    <lineage>
        <taxon>Eukaryota</taxon>
        <taxon>Fungi</taxon>
        <taxon>Dikarya</taxon>
        <taxon>Ascomycota</taxon>
        <taxon>Pezizomycotina</taxon>
        <taxon>Dothideomycetes</taxon>
        <taxon>Pleosporomycetidae</taxon>
        <taxon>Pleosporales</taxon>
        <taxon>Sporormiaceae</taxon>
        <taxon>Westerdykella</taxon>
    </lineage>
</organism>
<proteinExistence type="predicted"/>
<feature type="compositionally biased region" description="Basic and acidic residues" evidence="1">
    <location>
        <begin position="589"/>
        <end position="621"/>
    </location>
</feature>
<dbReference type="EMBL" id="ML986522">
    <property type="protein sequence ID" value="KAF2272384.1"/>
    <property type="molecule type" value="Genomic_DNA"/>
</dbReference>
<dbReference type="GeneID" id="54555994"/>
<evidence type="ECO:0000313" key="3">
    <source>
        <dbReference type="EMBL" id="KAF2272384.1"/>
    </source>
</evidence>
<keyword evidence="4" id="KW-1185">Reference proteome</keyword>
<feature type="region of interest" description="Disordered" evidence="1">
    <location>
        <begin position="1"/>
        <end position="179"/>
    </location>
</feature>
<evidence type="ECO:0000259" key="2">
    <source>
        <dbReference type="Pfam" id="PF26118"/>
    </source>
</evidence>
<evidence type="ECO:0000313" key="4">
    <source>
        <dbReference type="Proteomes" id="UP000800097"/>
    </source>
</evidence>
<gene>
    <name evidence="3" type="ORF">EI97DRAFT_504288</name>
</gene>
<feature type="compositionally biased region" description="Basic and acidic residues" evidence="1">
    <location>
        <begin position="772"/>
        <end position="789"/>
    </location>
</feature>
<feature type="compositionally biased region" description="Polar residues" evidence="1">
    <location>
        <begin position="1"/>
        <end position="10"/>
    </location>
</feature>
<protein>
    <recommendedName>
        <fullName evidence="2">DUF8035 domain-containing protein</fullName>
    </recommendedName>
</protein>
<feature type="compositionally biased region" description="Basic and acidic residues" evidence="1">
    <location>
        <begin position="916"/>
        <end position="933"/>
    </location>
</feature>
<feature type="region of interest" description="Disordered" evidence="1">
    <location>
        <begin position="226"/>
        <end position="252"/>
    </location>
</feature>
<feature type="compositionally biased region" description="Basic and acidic residues" evidence="1">
    <location>
        <begin position="436"/>
        <end position="504"/>
    </location>
</feature>
<dbReference type="InterPro" id="IPR058348">
    <property type="entry name" value="DUF8035"/>
</dbReference>
<feature type="compositionally biased region" description="Basic and acidic residues" evidence="1">
    <location>
        <begin position="393"/>
        <end position="403"/>
    </location>
</feature>
<sequence length="933" mass="107819">MAYSVVVSSKTSKRPSPLQPPRQSYPLRLKSAPNPPIAASSPKNKSLAESGVMDAGYYRPGSPRYRIATPARASTGTFGDPYHEPTYYERTSPRTSAERLTVPVHHGHHHGYAPSSTSSSSRSGSHKYDSYSGRPRRNTLTEADERPHRPLVKELAPKTLPIHVPGGHRHHHSLQEPPSGYMSRSFDGRPDPIITHGPPRHHSRIYSIDDNSRKAELIADREFIEPRRRDDDPRGYSITSGGKPYYYDKSFGRPKDLDEDGYSYTDPASMYRDTEPVWRRTRAASTERSRPISMTLDRGPRISSREPGPPPSTRGFDKINASSHRHHHYRSPSIERSRDVPKYDPYPEGGLGRSSSTRHKAPAVHQEPREHRRDTYDDEYGRRHRDVGSTKVSSERFEDRDVASRGFGIAPGHPSLAQDDDALDRQPVWSAAQEVDPPRRLPSDDRSGHYHSVDRADARMPEPHIPRDRDVPSAYDERPRERERDRDRDRDRERREKEPGDRSHIPSSALATAAGAAAATYGTAAALTSRERDREVERDRERREEWDERDRRDRPDERRDIREPDRRHEPEEEGRLHLAAAAYASTQESEQRTRGRRSDEGEGAYRTRERRSDDDERDRRARGSPSSDASGEARTRYYVEREAARESERRRESKEATRDPDEEYRRRIQLEAERSGRGNRELESDRDVDRRRHRGEREVSRDPNADSRSSPSQELTRSRHDERPGSVLDRDLVQEPEPLNARDADHAQPSKTVQIVAPPKDPQPQPKSILRKPTEKFPEDPDPIREGVAPHKSALKGKDIPPGARWTKIDRRLVNPEALEEAKERFEERMDCVIVLRVLTKQEIQKLADRTREIREARGGYWASRAEDNYTDHDVEEEFDRYDRRNRESRRHRSHRDDEHRDRRGDYDDSDDDDDVGRRGRDRARDRPRMIEG</sequence>
<feature type="domain" description="DUF8035" evidence="2">
    <location>
        <begin position="804"/>
        <end position="857"/>
    </location>
</feature>
<feature type="compositionally biased region" description="Basic and acidic residues" evidence="1">
    <location>
        <begin position="366"/>
        <end position="381"/>
    </location>
</feature>
<feature type="compositionally biased region" description="Basic and acidic residues" evidence="1">
    <location>
        <begin position="143"/>
        <end position="156"/>
    </location>
</feature>
<dbReference type="PANTHER" id="PTHR42081:SF1">
    <property type="entry name" value="ZINC FINGER PROTEIN DHHC DOMAIN CONTAINING PROTEIN"/>
    <property type="match status" value="1"/>
</dbReference>
<feature type="compositionally biased region" description="Basic and acidic residues" evidence="1">
    <location>
        <begin position="631"/>
        <end position="705"/>
    </location>
</feature>
<feature type="region of interest" description="Disordered" evidence="1">
    <location>
        <begin position="858"/>
        <end position="933"/>
    </location>
</feature>
<dbReference type="Proteomes" id="UP000800097">
    <property type="component" value="Unassembled WGS sequence"/>
</dbReference>
<accession>A0A6A6J857</accession>
<dbReference type="AlphaFoldDB" id="A0A6A6J857"/>
<feature type="compositionally biased region" description="Basic and acidic residues" evidence="1">
    <location>
        <begin position="895"/>
        <end position="907"/>
    </location>
</feature>
<feature type="region of interest" description="Disordered" evidence="1">
    <location>
        <begin position="279"/>
        <end position="803"/>
    </location>
</feature>
<feature type="compositionally biased region" description="Low complexity" evidence="1">
    <location>
        <begin position="509"/>
        <end position="528"/>
    </location>
</feature>
<dbReference type="OrthoDB" id="5418088at2759"/>
<dbReference type="Pfam" id="PF26118">
    <property type="entry name" value="DUF8035"/>
    <property type="match status" value="1"/>
</dbReference>
<feature type="compositionally biased region" description="Polar residues" evidence="1">
    <location>
        <begin position="706"/>
        <end position="715"/>
    </location>
</feature>
<name>A0A6A6J857_WESOR</name>
<feature type="compositionally biased region" description="Basic and acidic residues" evidence="1">
    <location>
        <begin position="529"/>
        <end position="576"/>
    </location>
</feature>
<feature type="compositionally biased region" description="Low complexity" evidence="1">
    <location>
        <begin position="112"/>
        <end position="123"/>
    </location>
</feature>
<reference evidence="3" key="1">
    <citation type="journal article" date="2020" name="Stud. Mycol.">
        <title>101 Dothideomycetes genomes: a test case for predicting lifestyles and emergence of pathogens.</title>
        <authorList>
            <person name="Haridas S."/>
            <person name="Albert R."/>
            <person name="Binder M."/>
            <person name="Bloem J."/>
            <person name="Labutti K."/>
            <person name="Salamov A."/>
            <person name="Andreopoulos B."/>
            <person name="Baker S."/>
            <person name="Barry K."/>
            <person name="Bills G."/>
            <person name="Bluhm B."/>
            <person name="Cannon C."/>
            <person name="Castanera R."/>
            <person name="Culley D."/>
            <person name="Daum C."/>
            <person name="Ezra D."/>
            <person name="Gonzalez J."/>
            <person name="Henrissat B."/>
            <person name="Kuo A."/>
            <person name="Liang C."/>
            <person name="Lipzen A."/>
            <person name="Lutzoni F."/>
            <person name="Magnuson J."/>
            <person name="Mondo S."/>
            <person name="Nolan M."/>
            <person name="Ohm R."/>
            <person name="Pangilinan J."/>
            <person name="Park H.-J."/>
            <person name="Ramirez L."/>
            <person name="Alfaro M."/>
            <person name="Sun H."/>
            <person name="Tritt A."/>
            <person name="Yoshinaga Y."/>
            <person name="Zwiers L.-H."/>
            <person name="Turgeon B."/>
            <person name="Goodwin S."/>
            <person name="Spatafora J."/>
            <person name="Crous P."/>
            <person name="Grigoriev I."/>
        </authorList>
    </citation>
    <scope>NUCLEOTIDE SEQUENCE</scope>
    <source>
        <strain evidence="3">CBS 379.55</strain>
    </source>
</reference>
<feature type="compositionally biased region" description="Basic and acidic residues" evidence="1">
    <location>
        <begin position="716"/>
        <end position="733"/>
    </location>
</feature>
<evidence type="ECO:0000256" key="1">
    <source>
        <dbReference type="SAM" id="MobiDB-lite"/>
    </source>
</evidence>